<keyword evidence="19" id="KW-1185">Reference proteome</keyword>
<feature type="compositionally biased region" description="Pro residues" evidence="15">
    <location>
        <begin position="241"/>
        <end position="253"/>
    </location>
</feature>
<evidence type="ECO:0000313" key="18">
    <source>
        <dbReference type="Ensembl" id="ENSOKIP00005048742.1"/>
    </source>
</evidence>
<dbReference type="InterPro" id="IPR036420">
    <property type="entry name" value="BRCT_dom_sf"/>
</dbReference>
<dbReference type="Pfam" id="PF11799">
    <property type="entry name" value="IMS_C"/>
    <property type="match status" value="1"/>
</dbReference>
<dbReference type="CDD" id="cd17719">
    <property type="entry name" value="BRCT_Rev1"/>
    <property type="match status" value="1"/>
</dbReference>
<dbReference type="Gene3D" id="1.20.58.1280">
    <property type="entry name" value="DNA repair protein Rev1, C-terminal domain"/>
    <property type="match status" value="1"/>
</dbReference>
<dbReference type="PROSITE" id="PS50172">
    <property type="entry name" value="BRCT"/>
    <property type="match status" value="1"/>
</dbReference>
<keyword evidence="5 13" id="KW-0808">Transferase</keyword>
<dbReference type="InterPro" id="IPR043128">
    <property type="entry name" value="Rev_trsase/Diguanyl_cyclase"/>
</dbReference>
<dbReference type="FunFam" id="1.10.150.20:FF:000025">
    <property type="entry name" value="DNA repair protein REV1"/>
    <property type="match status" value="1"/>
</dbReference>
<dbReference type="PANTHER" id="PTHR45990:SF1">
    <property type="entry name" value="DNA REPAIR PROTEIN REV1"/>
    <property type="match status" value="1"/>
</dbReference>
<dbReference type="FunFam" id="3.30.1490.100:FF:000001">
    <property type="entry name" value="DNA repair protein REV1"/>
    <property type="match status" value="1"/>
</dbReference>
<comment type="subcellular location">
    <subcellularLocation>
        <location evidence="1 13">Nucleus</location>
    </subcellularLocation>
</comment>
<feature type="compositionally biased region" description="Basic and acidic residues" evidence="15">
    <location>
        <begin position="891"/>
        <end position="902"/>
    </location>
</feature>
<dbReference type="Gene3D" id="3.40.1170.60">
    <property type="match status" value="1"/>
</dbReference>
<evidence type="ECO:0000256" key="12">
    <source>
        <dbReference type="ARBA" id="ARBA00023242"/>
    </source>
</evidence>
<evidence type="ECO:0000256" key="15">
    <source>
        <dbReference type="SAM" id="MobiDB-lite"/>
    </source>
</evidence>
<keyword evidence="10 13" id="KW-0238">DNA-binding</keyword>
<dbReference type="FunFam" id="3.40.1170.60:FF:000005">
    <property type="entry name" value="DNA repair protein REV1"/>
    <property type="match status" value="1"/>
</dbReference>
<dbReference type="FunFam" id="3.30.70.270:FF:000005">
    <property type="entry name" value="DNA repair protein REV1"/>
    <property type="match status" value="1"/>
</dbReference>
<dbReference type="GO" id="GO:0070987">
    <property type="term" value="P:error-free translesion synthesis"/>
    <property type="evidence" value="ECO:0007669"/>
    <property type="project" value="TreeGrafter"/>
</dbReference>
<gene>
    <name evidence="18" type="primary">REV1</name>
    <name evidence="18" type="synonym">rev1</name>
</gene>
<dbReference type="Gene3D" id="6.10.250.1490">
    <property type="match status" value="1"/>
</dbReference>
<dbReference type="GO" id="GO:0042276">
    <property type="term" value="P:error-prone translesion synthesis"/>
    <property type="evidence" value="ECO:0007669"/>
    <property type="project" value="InterPro"/>
</dbReference>
<feature type="compositionally biased region" description="Polar residues" evidence="15">
    <location>
        <begin position="259"/>
        <end position="274"/>
    </location>
</feature>
<feature type="binding site" evidence="14">
    <location>
        <position position="390"/>
    </location>
    <ligand>
        <name>Mg(2+)</name>
        <dbReference type="ChEBI" id="CHEBI:18420"/>
        <label>1</label>
    </ligand>
</feature>
<dbReference type="Pfam" id="PF16727">
    <property type="entry name" value="REV1_C"/>
    <property type="match status" value="1"/>
</dbReference>
<evidence type="ECO:0000256" key="7">
    <source>
        <dbReference type="ARBA" id="ARBA00022723"/>
    </source>
</evidence>
<dbReference type="InterPro" id="IPR017961">
    <property type="entry name" value="DNA_pol_Y-fam_little_finger"/>
</dbReference>
<feature type="region of interest" description="Disordered" evidence="15">
    <location>
        <begin position="825"/>
        <end position="855"/>
    </location>
</feature>
<evidence type="ECO:0000313" key="19">
    <source>
        <dbReference type="Proteomes" id="UP000694557"/>
    </source>
</evidence>
<feature type="binding site" evidence="14">
    <location>
        <position position="544"/>
    </location>
    <ligand>
        <name>Mg(2+)</name>
        <dbReference type="ChEBI" id="CHEBI:18420"/>
        <label>1</label>
    </ligand>
</feature>
<dbReference type="Gene3D" id="3.30.1490.100">
    <property type="entry name" value="DNA polymerase, Y-family, little finger domain"/>
    <property type="match status" value="1"/>
</dbReference>
<dbReference type="GO" id="GO:0005634">
    <property type="term" value="C:nucleus"/>
    <property type="evidence" value="ECO:0007669"/>
    <property type="project" value="UniProtKB-SubCell"/>
</dbReference>
<dbReference type="InterPro" id="IPR001357">
    <property type="entry name" value="BRCT_dom"/>
</dbReference>
<dbReference type="Pfam" id="PF00817">
    <property type="entry name" value="IMS"/>
    <property type="match status" value="2"/>
</dbReference>
<feature type="domain" description="UmuC" evidence="17">
    <location>
        <begin position="386"/>
        <end position="627"/>
    </location>
</feature>
<name>A0A8C7GZH0_ONCKI</name>
<dbReference type="SUPFAM" id="SSF52113">
    <property type="entry name" value="BRCT domain"/>
    <property type="match status" value="1"/>
</dbReference>
<feature type="region of interest" description="Disordered" evidence="15">
    <location>
        <begin position="163"/>
        <end position="301"/>
    </location>
</feature>
<dbReference type="PANTHER" id="PTHR45990">
    <property type="entry name" value="DNA REPAIR PROTEIN REV1"/>
    <property type="match status" value="1"/>
</dbReference>
<evidence type="ECO:0000259" key="16">
    <source>
        <dbReference type="PROSITE" id="PS50172"/>
    </source>
</evidence>
<feature type="binding site" evidence="14">
    <location>
        <position position="545"/>
    </location>
    <ligand>
        <name>Mg(2+)</name>
        <dbReference type="ChEBI" id="CHEBI:18420"/>
        <label>1</label>
    </ligand>
</feature>
<dbReference type="FunFam" id="3.40.50.10190:FF:000009">
    <property type="entry name" value="DNA repair protein REV1"/>
    <property type="match status" value="1"/>
</dbReference>
<comment type="function">
    <text evidence="13">Deoxycytidyl transferase involved in DNA repair. Transfers a dCMP residue from dCTP to the 3'-end of a DNA primer in a template-dependent reaction. May assist in the first step in the bypass of abasic lesions by the insertion of a nucleotide opposite the lesion. Required for normal induction of mutations by physical and chemical agents.</text>
</comment>
<dbReference type="InterPro" id="IPR053848">
    <property type="entry name" value="IMS_HHH_1"/>
</dbReference>
<reference evidence="18" key="1">
    <citation type="submission" date="2025-08" db="UniProtKB">
        <authorList>
            <consortium name="Ensembl"/>
        </authorList>
    </citation>
    <scope>IDENTIFICATION</scope>
</reference>
<dbReference type="CDD" id="cd19318">
    <property type="entry name" value="Rev1_UBM2"/>
    <property type="match status" value="1"/>
</dbReference>
<evidence type="ECO:0000256" key="13">
    <source>
        <dbReference type="PIRNR" id="PIRNR036573"/>
    </source>
</evidence>
<evidence type="ECO:0000256" key="14">
    <source>
        <dbReference type="PIRSR" id="PIRSR036573-2"/>
    </source>
</evidence>
<organism evidence="18 19">
    <name type="scientific">Oncorhynchus kisutch</name>
    <name type="common">Coho salmon</name>
    <name type="synonym">Salmo kisutch</name>
    <dbReference type="NCBI Taxonomy" id="8019"/>
    <lineage>
        <taxon>Eukaryota</taxon>
        <taxon>Metazoa</taxon>
        <taxon>Chordata</taxon>
        <taxon>Craniata</taxon>
        <taxon>Vertebrata</taxon>
        <taxon>Euteleostomi</taxon>
        <taxon>Actinopterygii</taxon>
        <taxon>Neopterygii</taxon>
        <taxon>Teleostei</taxon>
        <taxon>Protacanthopterygii</taxon>
        <taxon>Salmoniformes</taxon>
        <taxon>Salmonidae</taxon>
        <taxon>Salmoninae</taxon>
        <taxon>Oncorhynchus</taxon>
    </lineage>
</organism>
<dbReference type="SUPFAM" id="SSF100879">
    <property type="entry name" value="Lesion bypass DNA polymerase (Y-family), little finger domain"/>
    <property type="match status" value="1"/>
</dbReference>
<dbReference type="GeneTree" id="ENSGT00940000156374"/>
<dbReference type="InterPro" id="IPR025527">
    <property type="entry name" value="HUWE1/Rev1_UBM"/>
</dbReference>
<dbReference type="Gene3D" id="6.10.250.1630">
    <property type="match status" value="2"/>
</dbReference>
<dbReference type="Pfam" id="PF16589">
    <property type="entry name" value="BRCT_2"/>
    <property type="match status" value="1"/>
</dbReference>
<dbReference type="InterPro" id="IPR043502">
    <property type="entry name" value="DNA/RNA_pol_sf"/>
</dbReference>
<comment type="similarity">
    <text evidence="2 13">Belongs to the DNA polymerase type-Y family.</text>
</comment>
<evidence type="ECO:0000256" key="4">
    <source>
        <dbReference type="ARBA" id="ARBA00022634"/>
    </source>
</evidence>
<evidence type="ECO:0000256" key="3">
    <source>
        <dbReference type="ARBA" id="ARBA00020399"/>
    </source>
</evidence>
<sequence length="1182" mass="130231">MSRDGRRKRDRDDNGWASRGGYMAAKVSKLDEQFKMDAPREKQKDGVCSSIFTGVAIYVNGYTDPSADELRRLMMLHGGQFHMYYSRSKTTHIIATNLPNSKIQELRDQKVVRPEWITDSIKAGHLLSYLQYQLYAKQKGLSFPSVCVRQGQEAPLSSHSHLHIDNLLPQPNQCNPGATDPPLTNGHTHPVNGALKPLDLSPKPTLPTDTPTGGSVSLHPASPLSNSPLKSDPPKLLHSPPRNPTPPPKPLPLDNPNLSTSPIRLNGSHHNAFTPNPAPLETNNLSAIPSNPAPPDSDHQSVLAKTGGIISEFYSHSRLHHISTWRSEFSEYVNMLQSRRGATGGATFPGRDRLKRQRREGKEEECVIGLGGLYLMASAPGPQSCILHVDMDCFFVSVGIRHRPDLKGKPVAVTSNRGPGRVAQRPGVDRQLELQYYQRKYSHAGVSGRKDGDLEEMTSAESHVSHGNGVDPDTTCLSMAEIASCSYEARQAGVRNGMFFGQAKQLCPSLQSVPYDFQAYKEVALAMYETLASYTHNIEALSCDEALVDCSALLAELGATPEELASAIRTDVRERTGCTASVGMGSNILLARMATRKAKPDGQYLLRSEEVDDFIRDHRVTSLPGVGRSMGAKLASLGVRSCGDLQQVSLQQLQKEFGPRTGQTLFRFCRGLDDRPVRSEKERKSVSAEMNYNIRFTQVDEAESFLTNLSMEVQKRLQGAGLRGRRLTLKVMVRKVGAPVEPSKYGGHGICDNLARSVTLAQSTDSGQLIASEVIKLFHSMRLEVQDLRGVGLQVQLLDGAHSAAYDPSGPKTHLVSDYLKKVPPPFSTLRPPSPADPIPGTSKEEPLPSTRTPNHVRTRLNLSIEVPSPSQVDRSVLDALPAELREQVERSWTHREKERSHNGSHHRPSSPHPSSLLSSPSSPPTPAALPVGTLVLQIPNQPGQPGSTGIILELPDFSQVDPEVFAALPRELQEELRSAYSRRETAQAQGIIMAEQRNPLLQLKQVGVGRVKRRYKKKNTNSSPIKKGPSPLKKPHPQGNSPAKALQHPLRPRDLPNGLKMENGPSTSSLKQDVPETLSKFTPRPEPTLAGACDFTDIRTLLREWVTTISEPMEEDILQVVKYCTDLIEDKDLEKLDLVIKYMKRLMQQSVESVWSMAFDFILDNVQVVVQQTYGSTLKIT</sequence>
<keyword evidence="8 13" id="KW-0227">DNA damage</keyword>
<evidence type="ECO:0000256" key="11">
    <source>
        <dbReference type="ARBA" id="ARBA00023204"/>
    </source>
</evidence>
<dbReference type="Ensembl" id="ENSOKIT00005051376.1">
    <property type="protein sequence ID" value="ENSOKIP00005048742.1"/>
    <property type="gene ID" value="ENSOKIG00005020430.1"/>
</dbReference>
<reference evidence="18" key="2">
    <citation type="submission" date="2025-09" db="UniProtKB">
        <authorList>
            <consortium name="Ensembl"/>
        </authorList>
    </citation>
    <scope>IDENTIFICATION</scope>
</reference>
<proteinExistence type="inferred from homology"/>
<dbReference type="CDD" id="cd01701">
    <property type="entry name" value="PolY_Rev1"/>
    <property type="match status" value="1"/>
</dbReference>
<dbReference type="AlphaFoldDB" id="A0A8C7GZH0"/>
<keyword evidence="11 13" id="KW-0234">DNA repair</keyword>
<evidence type="ECO:0000256" key="9">
    <source>
        <dbReference type="ARBA" id="ARBA00022842"/>
    </source>
</evidence>
<keyword evidence="4 13" id="KW-0237">DNA synthesis</keyword>
<comment type="cofactor">
    <cofactor evidence="14">
        <name>Mg(2+)</name>
        <dbReference type="ChEBI" id="CHEBI:18420"/>
    </cofactor>
    <text evidence="14">Binds 2 magnesium ions.</text>
</comment>
<evidence type="ECO:0000256" key="8">
    <source>
        <dbReference type="ARBA" id="ARBA00022763"/>
    </source>
</evidence>
<dbReference type="SUPFAM" id="SSF56672">
    <property type="entry name" value="DNA/RNA polymerases"/>
    <property type="match status" value="1"/>
</dbReference>
<dbReference type="InterPro" id="IPR012112">
    <property type="entry name" value="REV1"/>
</dbReference>
<evidence type="ECO:0000256" key="6">
    <source>
        <dbReference type="ARBA" id="ARBA00022695"/>
    </source>
</evidence>
<dbReference type="InterPro" id="IPR036775">
    <property type="entry name" value="DNA_pol_Y-fam_lit_finger_sf"/>
</dbReference>
<dbReference type="Proteomes" id="UP000694557">
    <property type="component" value="Unassembled WGS sequence"/>
</dbReference>
<dbReference type="GO" id="GO:0003887">
    <property type="term" value="F:DNA-directed DNA polymerase activity"/>
    <property type="evidence" value="ECO:0007669"/>
    <property type="project" value="InterPro"/>
</dbReference>
<feature type="region of interest" description="Disordered" evidence="15">
    <location>
        <begin position="445"/>
        <end position="470"/>
    </location>
</feature>
<keyword evidence="7 14" id="KW-0479">Metal-binding</keyword>
<dbReference type="PIRSF" id="PIRSF036573">
    <property type="entry name" value="REV1"/>
    <property type="match status" value="1"/>
</dbReference>
<dbReference type="Gene3D" id="3.40.50.10190">
    <property type="entry name" value="BRCT domain"/>
    <property type="match status" value="1"/>
</dbReference>
<accession>A0A8C7GZH0</accession>
<dbReference type="GO" id="GO:0046872">
    <property type="term" value="F:metal ion binding"/>
    <property type="evidence" value="ECO:0007669"/>
    <property type="project" value="UniProtKB-KW"/>
</dbReference>
<dbReference type="InterPro" id="IPR001126">
    <property type="entry name" value="UmuC"/>
</dbReference>
<feature type="domain" description="BRCT" evidence="16">
    <location>
        <begin position="47"/>
        <end position="134"/>
    </location>
</feature>
<dbReference type="FunFam" id="1.20.58.1280:FF:000001">
    <property type="entry name" value="DNA repair protein REV1"/>
    <property type="match status" value="1"/>
</dbReference>
<dbReference type="InterPro" id="IPR047346">
    <property type="entry name" value="Rev1_UBM1/2"/>
</dbReference>
<evidence type="ECO:0000256" key="10">
    <source>
        <dbReference type="ARBA" id="ARBA00023125"/>
    </source>
</evidence>
<dbReference type="GO" id="GO:0017125">
    <property type="term" value="F:deoxycytidyl transferase activity"/>
    <property type="evidence" value="ECO:0007669"/>
    <property type="project" value="TreeGrafter"/>
</dbReference>
<evidence type="ECO:0000256" key="2">
    <source>
        <dbReference type="ARBA" id="ARBA00010945"/>
    </source>
</evidence>
<evidence type="ECO:0000256" key="1">
    <source>
        <dbReference type="ARBA" id="ARBA00004123"/>
    </source>
</evidence>
<dbReference type="Gene3D" id="1.10.150.20">
    <property type="entry name" value="5' to 3' exonuclease, C-terminal subdomain"/>
    <property type="match status" value="1"/>
</dbReference>
<dbReference type="Gene3D" id="3.30.70.270">
    <property type="match status" value="2"/>
</dbReference>
<keyword evidence="12 13" id="KW-0539">Nucleus</keyword>
<dbReference type="SMART" id="SM00292">
    <property type="entry name" value="BRCT"/>
    <property type="match status" value="1"/>
</dbReference>
<evidence type="ECO:0000256" key="5">
    <source>
        <dbReference type="ARBA" id="ARBA00022679"/>
    </source>
</evidence>
<dbReference type="InterPro" id="IPR038401">
    <property type="entry name" value="Rev1_C_sf"/>
</dbReference>
<feature type="compositionally biased region" description="Basic residues" evidence="15">
    <location>
        <begin position="1011"/>
        <end position="1020"/>
    </location>
</feature>
<dbReference type="PROSITE" id="PS50173">
    <property type="entry name" value="UMUC"/>
    <property type="match status" value="1"/>
</dbReference>
<dbReference type="EC" id="2.7.7.-" evidence="13"/>
<feature type="region of interest" description="Disordered" evidence="15">
    <location>
        <begin position="1008"/>
        <end position="1089"/>
    </location>
</feature>
<dbReference type="Pfam" id="PF21999">
    <property type="entry name" value="IMS_HHH_1"/>
    <property type="match status" value="1"/>
</dbReference>
<dbReference type="Pfam" id="PF14377">
    <property type="entry name" value="UBM"/>
    <property type="match status" value="2"/>
</dbReference>
<feature type="compositionally biased region" description="Pro residues" evidence="15">
    <location>
        <begin position="825"/>
        <end position="838"/>
    </location>
</feature>
<dbReference type="GO" id="GO:0006281">
    <property type="term" value="P:DNA repair"/>
    <property type="evidence" value="ECO:0007669"/>
    <property type="project" value="UniProtKB-KW"/>
</dbReference>
<dbReference type="GO" id="GO:0003684">
    <property type="term" value="F:damaged DNA binding"/>
    <property type="evidence" value="ECO:0007669"/>
    <property type="project" value="UniProtKB-UniRule"/>
</dbReference>
<protein>
    <recommendedName>
        <fullName evidence="3 13">DNA repair protein REV1</fullName>
        <ecNumber evidence="13">2.7.7.-</ecNumber>
    </recommendedName>
</protein>
<keyword evidence="6 13" id="KW-0548">Nucleotidyltransferase</keyword>
<feature type="region of interest" description="Disordered" evidence="15">
    <location>
        <begin position="891"/>
        <end position="929"/>
    </location>
</feature>
<dbReference type="InterPro" id="IPR031991">
    <property type="entry name" value="Rev1_C"/>
</dbReference>
<dbReference type="CDD" id="cd12145">
    <property type="entry name" value="Rev1_C"/>
    <property type="match status" value="1"/>
</dbReference>
<evidence type="ECO:0000259" key="17">
    <source>
        <dbReference type="PROSITE" id="PS50173"/>
    </source>
</evidence>
<keyword evidence="9 14" id="KW-0460">Magnesium</keyword>